<proteinExistence type="predicted"/>
<evidence type="ECO:0000313" key="3">
    <source>
        <dbReference type="Proteomes" id="UP001501736"/>
    </source>
</evidence>
<keyword evidence="3" id="KW-1185">Reference proteome</keyword>
<comment type="caution">
    <text evidence="2">The sequence shown here is derived from an EMBL/GenBank/DDBJ whole genome shotgun (WGS) entry which is preliminary data.</text>
</comment>
<evidence type="ECO:0000313" key="2">
    <source>
        <dbReference type="EMBL" id="GAA3283433.1"/>
    </source>
</evidence>
<feature type="compositionally biased region" description="Basic and acidic residues" evidence="1">
    <location>
        <begin position="334"/>
        <end position="354"/>
    </location>
</feature>
<reference evidence="3" key="1">
    <citation type="journal article" date="2019" name="Int. J. Syst. Evol. Microbiol.">
        <title>The Global Catalogue of Microorganisms (GCM) 10K type strain sequencing project: providing services to taxonomists for standard genome sequencing and annotation.</title>
        <authorList>
            <consortium name="The Broad Institute Genomics Platform"/>
            <consortium name="The Broad Institute Genome Sequencing Center for Infectious Disease"/>
            <person name="Wu L."/>
            <person name="Ma J."/>
        </authorList>
    </citation>
    <scope>NUCLEOTIDE SEQUENCE [LARGE SCALE GENOMIC DNA]</scope>
    <source>
        <strain evidence="3">JCM 11483</strain>
    </source>
</reference>
<dbReference type="EMBL" id="BAAAYG010000004">
    <property type="protein sequence ID" value="GAA3283433.1"/>
    <property type="molecule type" value="Genomic_DNA"/>
</dbReference>
<protein>
    <recommendedName>
        <fullName evidence="4">DUF3710 domain-containing protein</fullName>
    </recommendedName>
</protein>
<feature type="compositionally biased region" description="Acidic residues" evidence="1">
    <location>
        <begin position="105"/>
        <end position="115"/>
    </location>
</feature>
<accession>A0ABP6RDK3</accession>
<dbReference type="RefSeq" id="WP_344719288.1">
    <property type="nucleotide sequence ID" value="NZ_BAAAYG010000004.1"/>
</dbReference>
<feature type="compositionally biased region" description="Basic and acidic residues" evidence="1">
    <location>
        <begin position="25"/>
        <end position="34"/>
    </location>
</feature>
<sequence length="354" mass="36814">MIFGRRKKSREAERQAEPAAVGEARTGEAAREESGTADAETAGATESPAAGVAPDAAESAASAASAEEAADAPAAEETPQEDVPKDAEKDTEKDTETAPEQPAESSDDTEVDAADADGGASGPFDVEEIESTKGYLDFGSLLIPASKDQKVRLDIDQKTRRVVALTIAAGQASIQVQPFSAPKSGGTWDEVREQIQDSVVQQKGKVKQVDGRFGKEVAARVPTTLKDGRSGWRVARFIGFEGPRWFLRGVVGGRGAIDAKAAREVEELFARIVVVRGEEPMPPRELLPLNPPEGAKRVPVPRNSAQQRATGAGPNPAAASVGQGGEPSGGAAGDDGRSADAADSGRRPDDAAGR</sequence>
<feature type="compositionally biased region" description="Basic and acidic residues" evidence="1">
    <location>
        <begin position="82"/>
        <end position="96"/>
    </location>
</feature>
<name>A0ABP6RDK3_9MICC</name>
<dbReference type="InterPro" id="IPR022183">
    <property type="entry name" value="DUF3710"/>
</dbReference>
<dbReference type="Pfam" id="PF12502">
    <property type="entry name" value="DUF3710"/>
    <property type="match status" value="1"/>
</dbReference>
<feature type="compositionally biased region" description="Gly residues" evidence="1">
    <location>
        <begin position="322"/>
        <end position="333"/>
    </location>
</feature>
<feature type="compositionally biased region" description="Low complexity" evidence="1">
    <location>
        <begin position="36"/>
        <end position="77"/>
    </location>
</feature>
<evidence type="ECO:0000256" key="1">
    <source>
        <dbReference type="SAM" id="MobiDB-lite"/>
    </source>
</evidence>
<organism evidence="2 3">
    <name type="scientific">Nesterenkonia halobia</name>
    <dbReference type="NCBI Taxonomy" id="37922"/>
    <lineage>
        <taxon>Bacteria</taxon>
        <taxon>Bacillati</taxon>
        <taxon>Actinomycetota</taxon>
        <taxon>Actinomycetes</taxon>
        <taxon>Micrococcales</taxon>
        <taxon>Micrococcaceae</taxon>
        <taxon>Nesterenkonia</taxon>
    </lineage>
</organism>
<feature type="region of interest" description="Disordered" evidence="1">
    <location>
        <begin position="1"/>
        <end position="125"/>
    </location>
</feature>
<feature type="region of interest" description="Disordered" evidence="1">
    <location>
        <begin position="281"/>
        <end position="354"/>
    </location>
</feature>
<gene>
    <name evidence="2" type="ORF">GCM10020260_12220</name>
</gene>
<evidence type="ECO:0008006" key="4">
    <source>
        <dbReference type="Google" id="ProtNLM"/>
    </source>
</evidence>
<dbReference type="Proteomes" id="UP001501736">
    <property type="component" value="Unassembled WGS sequence"/>
</dbReference>